<evidence type="ECO:0000313" key="2">
    <source>
        <dbReference type="EMBL" id="QDT94784.1"/>
    </source>
</evidence>
<keyword evidence="1" id="KW-0812">Transmembrane</keyword>
<organism evidence="2 3">
    <name type="scientific">Gimesia aquarii</name>
    <dbReference type="NCBI Taxonomy" id="2527964"/>
    <lineage>
        <taxon>Bacteria</taxon>
        <taxon>Pseudomonadati</taxon>
        <taxon>Planctomycetota</taxon>
        <taxon>Planctomycetia</taxon>
        <taxon>Planctomycetales</taxon>
        <taxon>Planctomycetaceae</taxon>
        <taxon>Gimesia</taxon>
    </lineage>
</organism>
<gene>
    <name evidence="2" type="ORF">V144x_02150</name>
</gene>
<dbReference type="RefSeq" id="WP_144980071.1">
    <property type="nucleotide sequence ID" value="NZ_CP037920.1"/>
</dbReference>
<keyword evidence="1" id="KW-0472">Membrane</keyword>
<proteinExistence type="predicted"/>
<dbReference type="Proteomes" id="UP000318704">
    <property type="component" value="Chromosome"/>
</dbReference>
<evidence type="ECO:0000313" key="3">
    <source>
        <dbReference type="Proteomes" id="UP000318704"/>
    </source>
</evidence>
<feature type="transmembrane region" description="Helical" evidence="1">
    <location>
        <begin position="267"/>
        <end position="288"/>
    </location>
</feature>
<keyword evidence="1" id="KW-1133">Transmembrane helix</keyword>
<protein>
    <submittedName>
        <fullName evidence="2">Uncharacterized protein</fullName>
    </submittedName>
</protein>
<name>A0A517VP33_9PLAN</name>
<dbReference type="EMBL" id="CP037920">
    <property type="protein sequence ID" value="QDT94784.1"/>
    <property type="molecule type" value="Genomic_DNA"/>
</dbReference>
<accession>A0A517VP33</accession>
<dbReference type="AlphaFoldDB" id="A0A517VP33"/>
<reference evidence="2 3" key="1">
    <citation type="submission" date="2019-03" db="EMBL/GenBank/DDBJ databases">
        <title>Deep-cultivation of Planctomycetes and their phenomic and genomic characterization uncovers novel biology.</title>
        <authorList>
            <person name="Wiegand S."/>
            <person name="Jogler M."/>
            <person name="Boedeker C."/>
            <person name="Pinto D."/>
            <person name="Vollmers J."/>
            <person name="Rivas-Marin E."/>
            <person name="Kohn T."/>
            <person name="Peeters S.H."/>
            <person name="Heuer A."/>
            <person name="Rast P."/>
            <person name="Oberbeckmann S."/>
            <person name="Bunk B."/>
            <person name="Jeske O."/>
            <person name="Meyerdierks A."/>
            <person name="Storesund J.E."/>
            <person name="Kallscheuer N."/>
            <person name="Luecker S."/>
            <person name="Lage O.M."/>
            <person name="Pohl T."/>
            <person name="Merkel B.J."/>
            <person name="Hornburger P."/>
            <person name="Mueller R.-W."/>
            <person name="Bruemmer F."/>
            <person name="Labrenz M."/>
            <person name="Spormann A.M."/>
            <person name="Op den Camp H."/>
            <person name="Overmann J."/>
            <person name="Amann R."/>
            <person name="Jetten M.S.M."/>
            <person name="Mascher T."/>
            <person name="Medema M.H."/>
            <person name="Devos D.P."/>
            <person name="Kaster A.-K."/>
            <person name="Ovreas L."/>
            <person name="Rohde M."/>
            <person name="Galperin M.Y."/>
            <person name="Jogler C."/>
        </authorList>
    </citation>
    <scope>NUCLEOTIDE SEQUENCE [LARGE SCALE GENOMIC DNA]</scope>
    <source>
        <strain evidence="2 3">V144</strain>
    </source>
</reference>
<sequence>MAVSFGLIFIFMLLIVLPLVILAGSIVIRSLLKGNYVPVLVTFAMAGVAFLFLTIFYLRASHVTVSQEAVREEMNTMQSVSARRINREQLKPNAVKASTPVFIPVSDEPLVANKPALPDLNIPTKGNTPERIPEQLPEWVLSGLEEGMKNRYPVSGKMVFRSGLFATRDGALENALAKATQKLQSNLNSSSPQYRLSGWRLTPELARQTAYRRVYYQTVEHDFGYILKSGEPFKQEMYRAYLEVEDTTPVREKILQKWRKDTGNQRVAWLGGGFGLITLLCMGVAVYLRATHAPATIKTNP</sequence>
<evidence type="ECO:0000256" key="1">
    <source>
        <dbReference type="SAM" id="Phobius"/>
    </source>
</evidence>
<feature type="transmembrane region" description="Helical" evidence="1">
    <location>
        <begin position="7"/>
        <end position="30"/>
    </location>
</feature>
<dbReference type="KEGG" id="gaw:V144x_02150"/>
<feature type="transmembrane region" description="Helical" evidence="1">
    <location>
        <begin position="36"/>
        <end position="58"/>
    </location>
</feature>